<feature type="region of interest" description="Disordered" evidence="2">
    <location>
        <begin position="494"/>
        <end position="525"/>
    </location>
</feature>
<evidence type="ECO:0000313" key="6">
    <source>
        <dbReference type="Proteomes" id="UP001497512"/>
    </source>
</evidence>
<feature type="transmembrane region" description="Helical" evidence="3">
    <location>
        <begin position="424"/>
        <end position="445"/>
    </location>
</feature>
<dbReference type="PANTHER" id="PTHR31082:SF4">
    <property type="entry name" value="PHEROMONE-REGULATED MEMBRANE PROTEIN 10"/>
    <property type="match status" value="1"/>
</dbReference>
<accession>A0ABP0U2Z1</accession>
<feature type="transmembrane region" description="Helical" evidence="3">
    <location>
        <begin position="268"/>
        <end position="288"/>
    </location>
</feature>
<reference evidence="5" key="1">
    <citation type="submission" date="2024-02" db="EMBL/GenBank/DDBJ databases">
        <authorList>
            <consortium name="ELIXIR-Norway"/>
            <consortium name="Elixir Norway"/>
        </authorList>
    </citation>
    <scope>NUCLEOTIDE SEQUENCE</scope>
</reference>
<dbReference type="EMBL" id="OZ019910">
    <property type="protein sequence ID" value="CAK9211087.1"/>
    <property type="molecule type" value="Genomic_DNA"/>
</dbReference>
<feature type="transmembrane region" description="Helical" evidence="3">
    <location>
        <begin position="242"/>
        <end position="262"/>
    </location>
</feature>
<evidence type="ECO:0000259" key="4">
    <source>
        <dbReference type="Pfam" id="PF06738"/>
    </source>
</evidence>
<feature type="domain" description="Threonine/serine exporter-like N-terminal" evidence="4">
    <location>
        <begin position="84"/>
        <end position="328"/>
    </location>
</feature>
<feature type="compositionally biased region" description="Basic residues" evidence="2">
    <location>
        <begin position="39"/>
        <end position="55"/>
    </location>
</feature>
<proteinExistence type="inferred from homology"/>
<feature type="region of interest" description="Disordered" evidence="2">
    <location>
        <begin position="22"/>
        <end position="63"/>
    </location>
</feature>
<keyword evidence="3" id="KW-0812">Transmembrane</keyword>
<name>A0ABP0U2Z1_9BRYO</name>
<dbReference type="InterPro" id="IPR051361">
    <property type="entry name" value="ThrE/Ser_Exporter"/>
</dbReference>
<gene>
    <name evidence="5" type="ORF">CSSPTR1EN2_LOCUS10484</name>
</gene>
<feature type="transmembrane region" description="Helical" evidence="3">
    <location>
        <begin position="457"/>
        <end position="479"/>
    </location>
</feature>
<keyword evidence="6" id="KW-1185">Reference proteome</keyword>
<dbReference type="InterPro" id="IPR010619">
    <property type="entry name" value="ThrE-like_N"/>
</dbReference>
<feature type="transmembrane region" description="Helical" evidence="3">
    <location>
        <begin position="346"/>
        <end position="366"/>
    </location>
</feature>
<evidence type="ECO:0000313" key="5">
    <source>
        <dbReference type="EMBL" id="CAK9211087.1"/>
    </source>
</evidence>
<dbReference type="Pfam" id="PF06738">
    <property type="entry name" value="ThrE"/>
    <property type="match status" value="2"/>
</dbReference>
<dbReference type="PANTHER" id="PTHR31082">
    <property type="entry name" value="PHEROMONE-REGULATED MEMBRANE PROTEIN 10"/>
    <property type="match status" value="1"/>
</dbReference>
<keyword evidence="3" id="KW-0472">Membrane</keyword>
<dbReference type="Proteomes" id="UP001497512">
    <property type="component" value="Chromosome 18"/>
</dbReference>
<comment type="similarity">
    <text evidence="1">Belongs to the ThrE exporter (TC 2.A.79) family.</text>
</comment>
<evidence type="ECO:0000256" key="1">
    <source>
        <dbReference type="ARBA" id="ARBA00034125"/>
    </source>
</evidence>
<evidence type="ECO:0000256" key="2">
    <source>
        <dbReference type="SAM" id="MobiDB-lite"/>
    </source>
</evidence>
<organism evidence="5 6">
    <name type="scientific">Sphagnum troendelagicum</name>
    <dbReference type="NCBI Taxonomy" id="128251"/>
    <lineage>
        <taxon>Eukaryota</taxon>
        <taxon>Viridiplantae</taxon>
        <taxon>Streptophyta</taxon>
        <taxon>Embryophyta</taxon>
        <taxon>Bryophyta</taxon>
        <taxon>Sphagnophytina</taxon>
        <taxon>Sphagnopsida</taxon>
        <taxon>Sphagnales</taxon>
        <taxon>Sphagnaceae</taxon>
        <taxon>Sphagnum</taxon>
    </lineage>
</organism>
<feature type="transmembrane region" description="Helical" evidence="3">
    <location>
        <begin position="309"/>
        <end position="326"/>
    </location>
</feature>
<evidence type="ECO:0000256" key="3">
    <source>
        <dbReference type="SAM" id="Phobius"/>
    </source>
</evidence>
<keyword evidence="3" id="KW-1133">Transmembrane helix</keyword>
<sequence>MPLLGLKERLLEAAGMDSGMMDYCKEHNSKKPSSSNSHGRSRVVHHHNNKKKKTARSGLTEDEIVRRLQGKAEARESSQGMRRRFLLRLAVALHSYGSSAARTEYLIDKAADRLEVETSIAVFPSLILLSFPSVDENDPTRKEIHLLTVDSDLDVDKLGRADELANHVGKEGAPLLLAYWRLKAIANSPPEFGNWWRLFSFALSASMSALLFFNGSLWDGAFSLLLGFIVGVVDIIASRSSLFASVMEFTAALLVSFMARMFQVHLRAFHLCFFAMALSSLVQLLPGMSLTLGVSEMVAKSHVTGTSRVMYALFSALQLGFGLAMGENLVWWAPKPVSAACVPPDLSIWLNLIWFSGYTFASNVLLNARLDQWPGMALASFVGYVVSELTSLCLDSSASSVISAFAVGITGTAYSQFTGDLPLVMILSGILLLVPGGIGVQGVAAMLQDDVLSGMGFVFDMVVVGLSITLGLLVAKILLPSALLGTSRANANNKNTLPTQLEKDRADDAIASSGSDSDSEEDMAI</sequence>
<protein>
    <recommendedName>
        <fullName evidence="4">Threonine/serine exporter-like N-terminal domain-containing protein</fullName>
    </recommendedName>
</protein>
<feature type="transmembrane region" description="Helical" evidence="3">
    <location>
        <begin position="220"/>
        <end position="237"/>
    </location>
</feature>
<feature type="domain" description="Threonine/serine exporter-like N-terminal" evidence="4">
    <location>
        <begin position="343"/>
        <end position="475"/>
    </location>
</feature>